<dbReference type="PANTHER" id="PTHR37984">
    <property type="entry name" value="PROTEIN CBG26694"/>
    <property type="match status" value="1"/>
</dbReference>
<dbReference type="Gene3D" id="3.30.70.270">
    <property type="match status" value="2"/>
</dbReference>
<dbReference type="InterPro" id="IPR001584">
    <property type="entry name" value="Integrase_cat-core"/>
</dbReference>
<dbReference type="Gene3D" id="3.30.420.10">
    <property type="entry name" value="Ribonuclease H-like superfamily/Ribonuclease H"/>
    <property type="match status" value="1"/>
</dbReference>
<proteinExistence type="predicted"/>
<dbReference type="InterPro" id="IPR050951">
    <property type="entry name" value="Retrovirus_Pol_polyprotein"/>
</dbReference>
<dbReference type="GO" id="GO:0005634">
    <property type="term" value="C:nucleus"/>
    <property type="evidence" value="ECO:0007669"/>
    <property type="project" value="UniProtKB-ARBA"/>
</dbReference>
<feature type="compositionally biased region" description="Gly residues" evidence="3">
    <location>
        <begin position="384"/>
        <end position="395"/>
    </location>
</feature>
<dbReference type="SUPFAM" id="SSF56672">
    <property type="entry name" value="DNA/RNA polymerases"/>
    <property type="match status" value="1"/>
</dbReference>
<evidence type="ECO:0000256" key="1">
    <source>
        <dbReference type="ARBA" id="ARBA00022884"/>
    </source>
</evidence>
<dbReference type="Gene3D" id="3.10.20.370">
    <property type="match status" value="1"/>
</dbReference>
<keyword evidence="1" id="KW-0694">RNA-binding</keyword>
<organism evidence="6 7">
    <name type="scientific">Tilletia caries</name>
    <name type="common">wheat bunt fungus</name>
    <dbReference type="NCBI Taxonomy" id="13290"/>
    <lineage>
        <taxon>Eukaryota</taxon>
        <taxon>Fungi</taxon>
        <taxon>Dikarya</taxon>
        <taxon>Basidiomycota</taxon>
        <taxon>Ustilaginomycotina</taxon>
        <taxon>Exobasidiomycetes</taxon>
        <taxon>Tilletiales</taxon>
        <taxon>Tilletiaceae</taxon>
        <taxon>Tilletia</taxon>
    </lineage>
</organism>
<feature type="region of interest" description="Disordered" evidence="3">
    <location>
        <begin position="348"/>
        <end position="427"/>
    </location>
</feature>
<dbReference type="InterPro" id="IPR041577">
    <property type="entry name" value="RT_RNaseH_2"/>
</dbReference>
<dbReference type="Pfam" id="PF17919">
    <property type="entry name" value="RT_RNaseH_2"/>
    <property type="match status" value="1"/>
</dbReference>
<dbReference type="Gene3D" id="1.10.340.70">
    <property type="match status" value="1"/>
</dbReference>
<dbReference type="Proteomes" id="UP000077671">
    <property type="component" value="Unassembled WGS sequence"/>
</dbReference>
<evidence type="ECO:0000256" key="3">
    <source>
        <dbReference type="SAM" id="MobiDB-lite"/>
    </source>
</evidence>
<dbReference type="Pfam" id="PF17921">
    <property type="entry name" value="Integrase_H2C2"/>
    <property type="match status" value="1"/>
</dbReference>
<dbReference type="FunFam" id="3.30.70.270:FF:000020">
    <property type="entry name" value="Transposon Tf2-6 polyprotein-like Protein"/>
    <property type="match status" value="1"/>
</dbReference>
<dbReference type="Pfam" id="PF00665">
    <property type="entry name" value="rve"/>
    <property type="match status" value="1"/>
</dbReference>
<evidence type="ECO:0000313" key="7">
    <source>
        <dbReference type="Proteomes" id="UP000077671"/>
    </source>
</evidence>
<dbReference type="InterPro" id="IPR043502">
    <property type="entry name" value="DNA/RNA_pol_sf"/>
</dbReference>
<name>A0A8T8SJW7_9BASI</name>
<dbReference type="InterPro" id="IPR036397">
    <property type="entry name" value="RNaseH_sf"/>
</dbReference>
<evidence type="ECO:0008006" key="8">
    <source>
        <dbReference type="Google" id="ProtNLM"/>
    </source>
</evidence>
<dbReference type="EMBL" id="LWDD02002261">
    <property type="protein sequence ID" value="KAE8241580.1"/>
    <property type="molecule type" value="Genomic_DNA"/>
</dbReference>
<comment type="caution">
    <text evidence="6">The sequence shown here is derived from an EMBL/GenBank/DDBJ whole genome shotgun (WGS) entry which is preliminary data.</text>
</comment>
<feature type="domain" description="Integrase catalytic" evidence="5">
    <location>
        <begin position="528"/>
        <end position="692"/>
    </location>
</feature>
<reference evidence="6" key="1">
    <citation type="submission" date="2016-04" db="EMBL/GenBank/DDBJ databases">
        <authorList>
            <person name="Nguyen H.D."/>
            <person name="Kesanakurti P."/>
            <person name="Cullis J."/>
            <person name="Levesque C.A."/>
            <person name="Hambleton S."/>
        </authorList>
    </citation>
    <scope>NUCLEOTIDE SEQUENCE</scope>
    <source>
        <strain evidence="6">DAOMC 238032</strain>
    </source>
</reference>
<dbReference type="PROSITE" id="PS50878">
    <property type="entry name" value="RT_POL"/>
    <property type="match status" value="1"/>
</dbReference>
<dbReference type="Pfam" id="PF00078">
    <property type="entry name" value="RVT_1"/>
    <property type="match status" value="1"/>
</dbReference>
<feature type="compositionally biased region" description="Polar residues" evidence="3">
    <location>
        <begin position="348"/>
        <end position="357"/>
    </location>
</feature>
<dbReference type="GO" id="GO:0015074">
    <property type="term" value="P:DNA integration"/>
    <property type="evidence" value="ECO:0007669"/>
    <property type="project" value="InterPro"/>
</dbReference>
<dbReference type="AlphaFoldDB" id="A0A8T8SJW7"/>
<evidence type="ECO:0000256" key="2">
    <source>
        <dbReference type="ARBA" id="ARBA00023268"/>
    </source>
</evidence>
<dbReference type="InterPro" id="IPR012337">
    <property type="entry name" value="RNaseH-like_sf"/>
</dbReference>
<feature type="compositionally biased region" description="Basic and acidic residues" evidence="3">
    <location>
        <begin position="396"/>
        <end position="411"/>
    </location>
</feature>
<evidence type="ECO:0000313" key="6">
    <source>
        <dbReference type="EMBL" id="KAE8241580.1"/>
    </source>
</evidence>
<dbReference type="PROSITE" id="PS50994">
    <property type="entry name" value="INTEGRASE"/>
    <property type="match status" value="1"/>
</dbReference>
<dbReference type="SUPFAM" id="SSF53098">
    <property type="entry name" value="Ribonuclease H-like"/>
    <property type="match status" value="1"/>
</dbReference>
<dbReference type="GO" id="GO:0003824">
    <property type="term" value="F:catalytic activity"/>
    <property type="evidence" value="ECO:0007669"/>
    <property type="project" value="UniProtKB-KW"/>
</dbReference>
<dbReference type="CDD" id="cd09274">
    <property type="entry name" value="RNase_HI_RT_Ty3"/>
    <property type="match status" value="1"/>
</dbReference>
<protein>
    <recommendedName>
        <fullName evidence="8">Integrase catalytic domain-containing protein</fullName>
    </recommendedName>
</protein>
<evidence type="ECO:0000259" key="5">
    <source>
        <dbReference type="PROSITE" id="PS50994"/>
    </source>
</evidence>
<dbReference type="InterPro" id="IPR000477">
    <property type="entry name" value="RT_dom"/>
</dbReference>
<keyword evidence="2" id="KW-0511">Multifunctional enzyme</keyword>
<feature type="non-terminal residue" evidence="6">
    <location>
        <position position="860"/>
    </location>
</feature>
<accession>A0A8T8SJW7</accession>
<dbReference type="GO" id="GO:0003723">
    <property type="term" value="F:RNA binding"/>
    <property type="evidence" value="ECO:0007669"/>
    <property type="project" value="UniProtKB-KW"/>
</dbReference>
<gene>
    <name evidence="6" type="ORF">A4X03_0g8125</name>
</gene>
<dbReference type="FunFam" id="3.10.20.370:FF:000001">
    <property type="entry name" value="Retrovirus-related Pol polyprotein from transposon 17.6-like protein"/>
    <property type="match status" value="1"/>
</dbReference>
<reference evidence="6" key="2">
    <citation type="journal article" date="2019" name="IMA Fungus">
        <title>Genome sequencing and comparison of five Tilletia species to identify candidate genes for the detection of regulated species infecting wheat.</title>
        <authorList>
            <person name="Nguyen H.D.T."/>
            <person name="Sultana T."/>
            <person name="Kesanakurti P."/>
            <person name="Hambleton S."/>
        </authorList>
    </citation>
    <scope>NUCLEOTIDE SEQUENCE</scope>
    <source>
        <strain evidence="6">DAOMC 238032</strain>
    </source>
</reference>
<feature type="domain" description="Reverse transcriptase" evidence="4">
    <location>
        <begin position="1"/>
        <end position="74"/>
    </location>
</feature>
<dbReference type="InterPro" id="IPR041588">
    <property type="entry name" value="Integrase_H2C2"/>
</dbReference>
<dbReference type="InterPro" id="IPR043128">
    <property type="entry name" value="Rev_trsase/Diguanyl_cyclase"/>
</dbReference>
<evidence type="ECO:0000259" key="4">
    <source>
        <dbReference type="PROSITE" id="PS50878"/>
    </source>
</evidence>
<dbReference type="PANTHER" id="PTHR37984:SF5">
    <property type="entry name" value="PROTEIN NYNRIN-LIKE"/>
    <property type="match status" value="1"/>
</dbReference>
<sequence length="860" mass="97629">MDTILSIYRFVCAIAYLDDVLIFSATYEDHLRDVDNVLSALGNAGLTVAPKKCAFGFTSLKLLGYRAHALGIMVDEERTRAVRDFPIPHTAKETLRFYAMASWYRKFIQDFAKRAKPMHEAIHEEPFRWGTDQQRAFNDIKVALSSTPILRRPNFDKPFILDVDASSIGFGAALIQTDDNNHEHPIIYISRQTKDTETRYSATGLELQAIVWAISKLSHFIDGSFLTIRSDHQALTWLWNLKTAAPSQRLQRLALSLAPLRDKIRIEYRKGSHNNVADALSRAPIPEPDDTSQIIHLTIHNTISDNITDTTTSSSSIAFTDDEIKSWDDAYNNDKTYKRIWRRLKLSTTPTSRNDNGNQEEETGPTRTKRLGGNGEEDKDTEAGGDGVDGMGGSGAEEKAEEERGQEEGLKGRRRSPRLAKAVKSNVKEDEAAHPRFFKDRGLLFERSGPRLEKVRICVPEDKIGQLLTEFHSSARAGHPSARRTAEKVKKMFTFPDLHSRIDEVVRACFECQTNKGKHHLPYGQLLPIYSPAKIFTDMGIDFVTGLTPSEPDHFDAVTVMADKFSKYAIFWPSKTTDTAKDTARRFIHHAYPWTGLPTKLISDRDVRFTSEFWKTLIEELGIQHSMSTAYHPQTDGQVERLNQQLAVLLRNTVALDQHDWPDQLPIAMTAYNNTVHESSGAAPQEVVFGRPSRLFPLEEVHREAQGQVGRDLSQLMALHQDVQERLLRAQTQQKLEYDRRHQSWTPKKGDWVLVRSDHYKARLDPTQRSKTKLEAKQMGPFEITEVVEQGAFKLKTPAWFKAHGTLPIQALEPFHGDPAEVTPRPIVGVTEEGARPERRVLGFLGRRPTQFNDGRRFDY</sequence>